<sequence length="230" mass="25186">MAFGDFSTLCSKGSFPACNFFAGTITQTCKTNTISVGSANITNLGDMIVTIVSILVLFYLTIKSHNKAAAVGRREISIFFMSVLIAFVFVLVGYCFTFSNDKLNKWLLILNVATSSAAFWALLFFGFVGMILFFSLSPPHSFSLPIIPDGSPMSIFHLDCEIRKSNSFSSGLFNIVYLPSGCRYSVSDLPSDDSEQIPSSSQAVGLAVLINVVRWPLAALFIVLERNDMY</sequence>
<dbReference type="InterPro" id="IPR022057">
    <property type="entry name" value="Chs7"/>
</dbReference>
<proteinExistence type="predicted"/>
<dbReference type="GO" id="GO:0005789">
    <property type="term" value="C:endoplasmic reticulum membrane"/>
    <property type="evidence" value="ECO:0007669"/>
    <property type="project" value="TreeGrafter"/>
</dbReference>
<comment type="caution">
    <text evidence="2">The sequence shown here is derived from an EMBL/GenBank/DDBJ whole genome shotgun (WGS) entry which is preliminary data.</text>
</comment>
<feature type="transmembrane region" description="Helical" evidence="1">
    <location>
        <begin position="44"/>
        <end position="62"/>
    </location>
</feature>
<dbReference type="Pfam" id="PF12271">
    <property type="entry name" value="Chs7"/>
    <property type="match status" value="1"/>
</dbReference>
<keyword evidence="1" id="KW-0472">Membrane</keyword>
<gene>
    <name evidence="2" type="ORF">AYI69_g165</name>
</gene>
<dbReference type="PANTHER" id="PTHR35329:SF1">
    <property type="entry name" value="CHITIN SYNTHASE EXPORT CHAPERONE"/>
    <property type="match status" value="1"/>
</dbReference>
<evidence type="ECO:0000313" key="3">
    <source>
        <dbReference type="Proteomes" id="UP000187429"/>
    </source>
</evidence>
<evidence type="ECO:0000256" key="1">
    <source>
        <dbReference type="SAM" id="Phobius"/>
    </source>
</evidence>
<accession>A0A1R1YTR8</accession>
<protein>
    <submittedName>
        <fullName evidence="2">Chitin synthase export chaperone</fullName>
    </submittedName>
</protein>
<dbReference type="EMBL" id="LSSM01000034">
    <property type="protein sequence ID" value="OMJ30297.1"/>
    <property type="molecule type" value="Genomic_DNA"/>
</dbReference>
<evidence type="ECO:0000313" key="2">
    <source>
        <dbReference type="EMBL" id="OMJ30297.1"/>
    </source>
</evidence>
<feature type="transmembrane region" description="Helical" evidence="1">
    <location>
        <begin position="203"/>
        <end position="224"/>
    </location>
</feature>
<keyword evidence="1" id="KW-0812">Transmembrane</keyword>
<keyword evidence="1" id="KW-1133">Transmembrane helix</keyword>
<reference evidence="3" key="1">
    <citation type="submission" date="2017-01" db="EMBL/GenBank/DDBJ databases">
        <authorList>
            <person name="Wang Y."/>
            <person name="White M."/>
            <person name="Kvist S."/>
            <person name="Moncalvo J.-M."/>
        </authorList>
    </citation>
    <scope>NUCLEOTIDE SEQUENCE [LARGE SCALE GENOMIC DNA]</scope>
    <source>
        <strain evidence="3">ID-206-W2</strain>
    </source>
</reference>
<dbReference type="OrthoDB" id="5582162at2759"/>
<dbReference type="GO" id="GO:0051082">
    <property type="term" value="F:unfolded protein binding"/>
    <property type="evidence" value="ECO:0007669"/>
    <property type="project" value="TreeGrafter"/>
</dbReference>
<feature type="transmembrane region" description="Helical" evidence="1">
    <location>
        <begin position="77"/>
        <end position="96"/>
    </location>
</feature>
<dbReference type="Proteomes" id="UP000187429">
    <property type="component" value="Unassembled WGS sequence"/>
</dbReference>
<name>A0A1R1YTR8_9FUNG</name>
<dbReference type="PANTHER" id="PTHR35329">
    <property type="entry name" value="CHITIN SYNTHASE EXPORT CHAPERONE"/>
    <property type="match status" value="1"/>
</dbReference>
<feature type="transmembrane region" description="Helical" evidence="1">
    <location>
        <begin position="108"/>
        <end position="134"/>
    </location>
</feature>
<organism evidence="2 3">
    <name type="scientific">Smittium culicis</name>
    <dbReference type="NCBI Taxonomy" id="133412"/>
    <lineage>
        <taxon>Eukaryota</taxon>
        <taxon>Fungi</taxon>
        <taxon>Fungi incertae sedis</taxon>
        <taxon>Zoopagomycota</taxon>
        <taxon>Kickxellomycotina</taxon>
        <taxon>Harpellomycetes</taxon>
        <taxon>Harpellales</taxon>
        <taxon>Legeriomycetaceae</taxon>
        <taxon>Smittium</taxon>
    </lineage>
</organism>
<keyword evidence="3" id="KW-1185">Reference proteome</keyword>
<dbReference type="AlphaFoldDB" id="A0A1R1YTR8"/>
<dbReference type="GO" id="GO:0006457">
    <property type="term" value="P:protein folding"/>
    <property type="evidence" value="ECO:0007669"/>
    <property type="project" value="TreeGrafter"/>
</dbReference>